<reference evidence="2 3" key="1">
    <citation type="journal article" date="2019" name="Sci. Rep.">
        <title>Orb-weaving spider Araneus ventricosus genome elucidates the spidroin gene catalogue.</title>
        <authorList>
            <person name="Kono N."/>
            <person name="Nakamura H."/>
            <person name="Ohtoshi R."/>
            <person name="Moran D.A.P."/>
            <person name="Shinohara A."/>
            <person name="Yoshida Y."/>
            <person name="Fujiwara M."/>
            <person name="Mori M."/>
            <person name="Tomita M."/>
            <person name="Arakawa K."/>
        </authorList>
    </citation>
    <scope>NUCLEOTIDE SEQUENCE [LARGE SCALE GENOMIC DNA]</scope>
</reference>
<dbReference type="EMBL" id="BGPR01002398">
    <property type="protein sequence ID" value="GBM72773.1"/>
    <property type="molecule type" value="Genomic_DNA"/>
</dbReference>
<dbReference type="Proteomes" id="UP000499080">
    <property type="component" value="Unassembled WGS sequence"/>
</dbReference>
<comment type="caution">
    <text evidence="2">The sequence shown here is derived from an EMBL/GenBank/DDBJ whole genome shotgun (WGS) entry which is preliminary data.</text>
</comment>
<keyword evidence="3" id="KW-1185">Reference proteome</keyword>
<sequence>MSVNSPIPWTSTSETTVSSEAVQPYRKALLRLRIMKRFRKRAESASLTFTPEEQKIEERLKISRKEKRKEKQQRSQFKFSSKLPKIKTKLFPEKIENNI</sequence>
<gene>
    <name evidence="2" type="ORF">AVEN_3421_1</name>
</gene>
<feature type="compositionally biased region" description="Low complexity" evidence="1">
    <location>
        <begin position="74"/>
        <end position="83"/>
    </location>
</feature>
<dbReference type="AlphaFoldDB" id="A0A4Y2I4X2"/>
<evidence type="ECO:0000313" key="2">
    <source>
        <dbReference type="EMBL" id="GBM72773.1"/>
    </source>
</evidence>
<name>A0A4Y2I4X2_ARAVE</name>
<proteinExistence type="predicted"/>
<evidence type="ECO:0000256" key="1">
    <source>
        <dbReference type="SAM" id="MobiDB-lite"/>
    </source>
</evidence>
<organism evidence="2 3">
    <name type="scientific">Araneus ventricosus</name>
    <name type="common">Orbweaver spider</name>
    <name type="synonym">Epeira ventricosa</name>
    <dbReference type="NCBI Taxonomy" id="182803"/>
    <lineage>
        <taxon>Eukaryota</taxon>
        <taxon>Metazoa</taxon>
        <taxon>Ecdysozoa</taxon>
        <taxon>Arthropoda</taxon>
        <taxon>Chelicerata</taxon>
        <taxon>Arachnida</taxon>
        <taxon>Araneae</taxon>
        <taxon>Araneomorphae</taxon>
        <taxon>Entelegynae</taxon>
        <taxon>Araneoidea</taxon>
        <taxon>Araneidae</taxon>
        <taxon>Araneus</taxon>
    </lineage>
</organism>
<accession>A0A4Y2I4X2</accession>
<protein>
    <submittedName>
        <fullName evidence="2">Uncharacterized protein</fullName>
    </submittedName>
</protein>
<evidence type="ECO:0000313" key="3">
    <source>
        <dbReference type="Proteomes" id="UP000499080"/>
    </source>
</evidence>
<feature type="region of interest" description="Disordered" evidence="1">
    <location>
        <begin position="60"/>
        <end position="83"/>
    </location>
</feature>